<dbReference type="PANTHER" id="PTHR11575:SF24">
    <property type="entry name" value="5'-NUCLEOTIDASE"/>
    <property type="match status" value="1"/>
</dbReference>
<dbReference type="PROSITE" id="PS51257">
    <property type="entry name" value="PROKAR_LIPOPROTEIN"/>
    <property type="match status" value="1"/>
</dbReference>
<evidence type="ECO:0000313" key="4">
    <source>
        <dbReference type="EMBL" id="ADE19785.1"/>
    </source>
</evidence>
<name>D5E4Y6_MYCCM</name>
<dbReference type="SUPFAM" id="SSF55816">
    <property type="entry name" value="5'-nucleotidase (syn. UDP-sugar hydrolase), C-terminal domain"/>
    <property type="match status" value="1"/>
</dbReference>
<dbReference type="GO" id="GO:0016788">
    <property type="term" value="F:hydrolase activity, acting on ester bonds"/>
    <property type="evidence" value="ECO:0007669"/>
    <property type="project" value="InterPro"/>
</dbReference>
<protein>
    <submittedName>
        <fullName evidence="4">5'Nucleotidase</fullName>
    </submittedName>
</protein>
<dbReference type="HOGENOM" id="CLU_394230_0_0_14"/>
<reference key="2">
    <citation type="submission" date="2010-03" db="EMBL/GenBank/DDBJ databases">
        <authorList>
            <person name="Ma Z."/>
            <person name="Wang X."/>
            <person name="Liu H."/>
        </authorList>
    </citation>
    <scope>NUCLEOTIDE SEQUENCE</scope>
    <source>
        <strain>MP145</strain>
    </source>
</reference>
<dbReference type="AlphaFoldDB" id="D5E4Y6"/>
<dbReference type="GO" id="GO:0009166">
    <property type="term" value="P:nucleotide catabolic process"/>
    <property type="evidence" value="ECO:0007669"/>
    <property type="project" value="InterPro"/>
</dbReference>
<evidence type="ECO:0000256" key="1">
    <source>
        <dbReference type="RuleBase" id="RU362119"/>
    </source>
</evidence>
<dbReference type="Gene3D" id="3.90.780.10">
    <property type="entry name" value="5'-Nucleotidase, C-terminal domain"/>
    <property type="match status" value="1"/>
</dbReference>
<accession>D5E4Y6</accession>
<dbReference type="Pfam" id="PF02872">
    <property type="entry name" value="5_nucleotid_C"/>
    <property type="match status" value="1"/>
</dbReference>
<feature type="chain" id="PRO_5003071364" evidence="1">
    <location>
        <begin position="26"/>
        <end position="683"/>
    </location>
</feature>
<dbReference type="SUPFAM" id="SSF56300">
    <property type="entry name" value="Metallo-dependent phosphatases"/>
    <property type="match status" value="1"/>
</dbReference>
<dbReference type="Gene3D" id="3.60.21.10">
    <property type="match status" value="1"/>
</dbReference>
<proteinExistence type="inferred from homology"/>
<keyword evidence="1" id="KW-0378">Hydrolase</keyword>
<dbReference type="InterPro" id="IPR006179">
    <property type="entry name" value="5_nucleotidase/apyrase"/>
</dbReference>
<evidence type="ECO:0000256" key="2">
    <source>
        <dbReference type="SAM" id="Coils"/>
    </source>
</evidence>
<dbReference type="EMBL" id="CP001991">
    <property type="protein sequence ID" value="ADE19785.1"/>
    <property type="molecule type" value="Genomic_DNA"/>
</dbReference>
<dbReference type="InterPro" id="IPR006146">
    <property type="entry name" value="5'-Nucleotdase_CS"/>
</dbReference>
<organism evidence="4 5">
    <name type="scientific">Mycoplasma crocodyli (strain ATCC 51981 / MP145)</name>
    <dbReference type="NCBI Taxonomy" id="512564"/>
    <lineage>
        <taxon>Bacteria</taxon>
        <taxon>Bacillati</taxon>
        <taxon>Mycoplasmatota</taxon>
        <taxon>Mollicutes</taxon>
        <taxon>Mycoplasmataceae</taxon>
        <taxon>Mycoplasma</taxon>
    </lineage>
</organism>
<evidence type="ECO:0000259" key="3">
    <source>
        <dbReference type="Pfam" id="PF02872"/>
    </source>
</evidence>
<comment type="similarity">
    <text evidence="1">Belongs to the 5'-nucleotidase family.</text>
</comment>
<dbReference type="OrthoDB" id="9801679at2"/>
<dbReference type="PROSITE" id="PS00786">
    <property type="entry name" value="5_NUCLEOTIDASE_2"/>
    <property type="match status" value="1"/>
</dbReference>
<dbReference type="STRING" id="512564.MCRO_0158"/>
<dbReference type="RefSeq" id="WP_013054561.1">
    <property type="nucleotide sequence ID" value="NC_014014.1"/>
</dbReference>
<dbReference type="eggNOG" id="COG0737">
    <property type="taxonomic scope" value="Bacteria"/>
</dbReference>
<reference evidence="4 5" key="3">
    <citation type="journal article" date="2011" name="J. Bacteriol.">
        <title>Genome sequences of Mycoplasma alligatoris A21JP2T and Mycoplasma crocodyli MP145T.</title>
        <authorList>
            <person name="Brown D.R."/>
            <person name="Farmerie W.G."/>
            <person name="May M."/>
            <person name="Benders G.A."/>
            <person name="Durkin A.S."/>
            <person name="Hlavinka K."/>
            <person name="Hostetler J."/>
            <person name="Jackson J."/>
            <person name="Johnson J."/>
            <person name="Miller R.H."/>
            <person name="Paralanov V."/>
            <person name="Radune D."/>
            <person name="Szczypinski B."/>
            <person name="Glass J.I."/>
        </authorList>
    </citation>
    <scope>NUCLEOTIDE SEQUENCE [LARGE SCALE GENOMIC DNA]</scope>
    <source>
        <strain evidence="5">ATCC 51981 / MP145</strain>
    </source>
</reference>
<feature type="domain" description="5'-Nucleotidase C-terminal" evidence="3">
    <location>
        <begin position="453"/>
        <end position="620"/>
    </location>
</feature>
<dbReference type="GO" id="GO:0046872">
    <property type="term" value="F:metal ion binding"/>
    <property type="evidence" value="ECO:0007669"/>
    <property type="project" value="InterPro"/>
</dbReference>
<dbReference type="InterPro" id="IPR008334">
    <property type="entry name" value="5'-Nucleotdase_C"/>
</dbReference>
<keyword evidence="1" id="KW-0547">Nucleotide-binding</keyword>
<dbReference type="KEGG" id="mcd:MCRO_0158"/>
<reference evidence="5" key="1">
    <citation type="submission" date="2010-03" db="EMBL/GenBank/DDBJ databases">
        <title>The complete genome of Mycoplasma crocodyli MP145.</title>
        <authorList>
            <person name="Glass J.I."/>
            <person name="Durkin A.S."/>
            <person name="Hostetler J."/>
            <person name="Jackson J."/>
            <person name="Johnson J."/>
            <person name="May M.A."/>
            <person name="Paralanov V."/>
            <person name="Radune D."/>
            <person name="Szczypinski B."/>
            <person name="Brown D.R."/>
        </authorList>
    </citation>
    <scope>NUCLEOTIDE SEQUENCE [LARGE SCALE GENOMIC DNA]</scope>
    <source>
        <strain evidence="5">ATCC 51981 / MP145</strain>
    </source>
</reference>
<evidence type="ECO:0000313" key="5">
    <source>
        <dbReference type="Proteomes" id="UP000001845"/>
    </source>
</evidence>
<dbReference type="PANTHER" id="PTHR11575">
    <property type="entry name" value="5'-NUCLEOTIDASE-RELATED"/>
    <property type="match status" value="1"/>
</dbReference>
<dbReference type="InterPro" id="IPR036907">
    <property type="entry name" value="5'-Nucleotdase_C_sf"/>
</dbReference>
<keyword evidence="2" id="KW-0175">Coiled coil</keyword>
<keyword evidence="5" id="KW-1185">Reference proteome</keyword>
<feature type="signal peptide" evidence="1">
    <location>
        <begin position="1"/>
        <end position="25"/>
    </location>
</feature>
<gene>
    <name evidence="4" type="ordered locus">MCRO_0158</name>
</gene>
<dbReference type="GO" id="GO:0000166">
    <property type="term" value="F:nucleotide binding"/>
    <property type="evidence" value="ECO:0007669"/>
    <property type="project" value="UniProtKB-KW"/>
</dbReference>
<feature type="coiled-coil region" evidence="2">
    <location>
        <begin position="73"/>
        <end position="130"/>
    </location>
</feature>
<dbReference type="PRINTS" id="PR01607">
    <property type="entry name" value="APYRASEFAMLY"/>
</dbReference>
<keyword evidence="1" id="KW-0732">Signal</keyword>
<dbReference type="Proteomes" id="UP000001845">
    <property type="component" value="Chromosome"/>
</dbReference>
<sequence length="683" mass="76114">MKIKKLMLVGAIAPLVILPATISAACDDKNKPVKPVTPSTNEMTAEEKKALDAARVEFKDAMGNYNAQLLTFSKELAAKKKAIDKEKDKTKKEALQKERKQFVAEKSKIVAPLREEINKALVKVNKLEAKSDTQTIKIFNTNDEHGRLVFDDGKYNNFSGMDTLAKFMQNVEHSLLLSAGDLIQGLPMNDSDKGVTISLVAKEMNYDAIAIGNHEFDFGLEHMINIDKQTKDKMPFLSANVVYKDTMPEGVKGTRPFTPYKVVTLANGFKVALIGITTPDTTITSHPRNSKDVIFKDPVTAAKEIVTEIENKEKINFIIALTHLGVGRNQVEWDSRYFADNATGVDLTIDGHSHTKVDLEKNKESWLTQTECYTKYLSEIDLLVDKKTGKIVENLGQVQRDINEVEIASHGKENKKVDELIAALTKKFGEVNNVLAFKNTVHFKHIENIKVDGIEFWRGRVEQTNLGVLAANAIADELAKAKKDTKDFDKYYSEDKMIGLMNGGGLRADLPVGDVKRGDVLGVLPFGNRIAAVRVDGQTLIDAIKHGASKVKSGAYPQFSQNVSFTIKKTETIKDGKKVYTYEADESTIKIHDKEINKTETYTIVTNDFILAGGDGYKMLNFMENKKATTDYEGGDLLEVMINHFKYSTDSTNFAEGKTNTPFAHELSYYNKPEILTKIKIEG</sequence>
<dbReference type="InterPro" id="IPR029052">
    <property type="entry name" value="Metallo-depent_PP-like"/>
</dbReference>